<feature type="transmembrane region" description="Helical" evidence="26">
    <location>
        <begin position="76"/>
        <end position="97"/>
    </location>
</feature>
<dbReference type="AlphaFoldDB" id="M0ZYJ3"/>
<feature type="transmembrane region" description="Helical" evidence="26">
    <location>
        <begin position="109"/>
        <end position="129"/>
    </location>
</feature>
<evidence type="ECO:0000256" key="25">
    <source>
        <dbReference type="ARBA" id="ARBA00055838"/>
    </source>
</evidence>
<evidence type="ECO:0000256" key="18">
    <source>
        <dbReference type="ARBA" id="ARBA00023002"/>
    </source>
</evidence>
<feature type="transmembrane region" description="Helical" evidence="26">
    <location>
        <begin position="29"/>
        <end position="55"/>
    </location>
</feature>
<dbReference type="FunFam" id="3.40.50.10050:FF:000002">
    <property type="entry name" value="Eukaryotic translation initiation factor 5B"/>
    <property type="match status" value="1"/>
</dbReference>
<evidence type="ECO:0000256" key="22">
    <source>
        <dbReference type="ARBA" id="ARBA00023211"/>
    </source>
</evidence>
<evidence type="ECO:0000256" key="7">
    <source>
        <dbReference type="ARBA" id="ARBA00022553"/>
    </source>
</evidence>
<keyword evidence="22" id="KW-0464">Manganese</keyword>
<evidence type="ECO:0000256" key="9">
    <source>
        <dbReference type="ARBA" id="ARBA00022646"/>
    </source>
</evidence>
<dbReference type="Pfam" id="PF11987">
    <property type="entry name" value="IF-2"/>
    <property type="match status" value="1"/>
</dbReference>
<dbReference type="CDD" id="cd09289">
    <property type="entry name" value="Photosystem-II_D1"/>
    <property type="match status" value="1"/>
</dbReference>
<dbReference type="SUPFAM" id="SSF52156">
    <property type="entry name" value="Initiation factor IF2/eIF5b, domain 3"/>
    <property type="match status" value="1"/>
</dbReference>
<dbReference type="GO" id="GO:0046872">
    <property type="term" value="F:metal ion binding"/>
    <property type="evidence" value="ECO:0007669"/>
    <property type="project" value="UniProtKB-KW"/>
</dbReference>
<keyword evidence="12" id="KW-0106">Calcium</keyword>
<keyword evidence="13" id="KW-0460">Magnesium</keyword>
<evidence type="ECO:0000256" key="20">
    <source>
        <dbReference type="ARBA" id="ARBA00023078"/>
    </source>
</evidence>
<dbReference type="GO" id="GO:0006413">
    <property type="term" value="P:translational initiation"/>
    <property type="evidence" value="ECO:0000318"/>
    <property type="project" value="GO_Central"/>
</dbReference>
<dbReference type="GO" id="GO:0009055">
    <property type="term" value="F:electron transfer activity"/>
    <property type="evidence" value="ECO:0007669"/>
    <property type="project" value="InterPro"/>
</dbReference>
<evidence type="ECO:0000256" key="21">
    <source>
        <dbReference type="ARBA" id="ARBA00023136"/>
    </source>
</evidence>
<sequence>MTAILERRESESLWGRFCNWITSTENRLYIGWFGVLMIPTLLTATSVFIIAFIAAPPVDIDGIREPVSGSLLYGNNIISGAIIPTSAAIGLHFYPIWEAASVDEWLYNGGPYELIVLHFLLGVACYMGREWELSFRLGMRPWIAVAYSAPVAAATAVFLIYPIGQGSFSDGNSGTFNFMIVFQAEHNILMHPFHMLGVAGVFGGSLFSAMHGSLVTSSLIRETTENESANEGYRFGQEEETYNIVAAHGYFGRLIFQYASFNNSRSLHFFLAAWPVVGIWFTALGISTMAFNLNGFNFNQSVVDSQGRVINTWADIINRANLGFITTPLTTGRLPSQRLDPALPKLFWFTPTFPTCPTVAEQFLDIKRTSPEGNFNVADFPSFAISFATAPAALANCPPFPSVISMLCMAVPKGISVECTVLEVKAIEGHGTTIDVVLINGPYCHLNPCIIDASPNEGTLNKGTKLCVLDAFSFDYLGSYLHHKEIKAAQGININAQGLEYAIAGTSLYVVGPDDDVEHIKEAAMEDMRSVMSRIDRSGEGVYVQASTFGSLEALLEFLKTDEVRIPVSGIGIGPVHKKDVMKASVMLEKKKEYATILAFDVKVTQEAQELADEAGVKNFIADIIYHLFDQFKAYIDNLKEEKKKEVAEEAVFPCSLKIVPNHVYNKKDPIVVGVDVLEGIARVGTPICIPQREFIDIGQIASIENNHRPVDSAKKGQRVSIKIVGSNCEEIQKMFGRHFEMEDDLVSKVSRRSIDILKANFRNELSIEDWRLVKTLKNLFKIQ</sequence>
<keyword evidence="7" id="KW-0597">Phosphoprotein</keyword>
<dbReference type="CDD" id="cd16266">
    <property type="entry name" value="IF2_aeIF5B_IV"/>
    <property type="match status" value="1"/>
</dbReference>
<dbReference type="GO" id="GO:0003743">
    <property type="term" value="F:translation initiation factor activity"/>
    <property type="evidence" value="ECO:0000318"/>
    <property type="project" value="GO_Central"/>
</dbReference>
<keyword evidence="23" id="KW-0604">Photosystem II</keyword>
<dbReference type="FunFam" id="2.40.30.10:FF:000026">
    <property type="entry name" value="Eukaryotic translation initiation factor 5B"/>
    <property type="match status" value="1"/>
</dbReference>
<evidence type="ECO:0000259" key="28">
    <source>
        <dbReference type="Pfam" id="PF14578"/>
    </source>
</evidence>
<evidence type="ECO:0000259" key="27">
    <source>
        <dbReference type="Pfam" id="PF11987"/>
    </source>
</evidence>
<evidence type="ECO:0000256" key="8">
    <source>
        <dbReference type="ARBA" id="ARBA00022640"/>
    </source>
</evidence>
<feature type="transmembrane region" description="Helical" evidence="26">
    <location>
        <begin position="269"/>
        <end position="291"/>
    </location>
</feature>
<dbReference type="InterPro" id="IPR036925">
    <property type="entry name" value="TIF_IF2_dom3_sf"/>
</dbReference>
<dbReference type="InterPro" id="IPR000484">
    <property type="entry name" value="Photo_RC_L/M"/>
</dbReference>
<dbReference type="GO" id="GO:0042170">
    <property type="term" value="C:plastid membrane"/>
    <property type="evidence" value="ECO:0007669"/>
    <property type="project" value="UniProtKB-SubCell"/>
</dbReference>
<dbReference type="NCBIfam" id="TIGR01151">
    <property type="entry name" value="psbA"/>
    <property type="match status" value="1"/>
</dbReference>
<comment type="subcellular location">
    <subcellularLocation>
        <location evidence="1">Plastid membrane</location>
        <topology evidence="1">Multi-pass membrane protein</topology>
    </subcellularLocation>
</comment>
<evidence type="ECO:0000256" key="23">
    <source>
        <dbReference type="ARBA" id="ARBA00023276"/>
    </source>
</evidence>
<dbReference type="ExpressionAtlas" id="M0ZYJ3">
    <property type="expression patterns" value="baseline"/>
</dbReference>
<dbReference type="Pfam" id="PF14578">
    <property type="entry name" value="GTP_EFTU_D4"/>
    <property type="match status" value="1"/>
</dbReference>
<evidence type="ECO:0000256" key="19">
    <source>
        <dbReference type="ARBA" id="ARBA00023004"/>
    </source>
</evidence>
<keyword evidence="9" id="KW-0359">Herbicide resistance</keyword>
<dbReference type="InterPro" id="IPR005867">
    <property type="entry name" value="PSII_D1"/>
</dbReference>
<evidence type="ECO:0000313" key="29">
    <source>
        <dbReference type="EnsemblPlants" id="PGSC0003DMT400010772"/>
    </source>
</evidence>
<evidence type="ECO:0000256" key="3">
    <source>
        <dbReference type="ARBA" id="ARBA00022448"/>
    </source>
</evidence>
<evidence type="ECO:0000256" key="4">
    <source>
        <dbReference type="ARBA" id="ARBA00022494"/>
    </source>
</evidence>
<reference evidence="29" key="2">
    <citation type="submission" date="2015-06" db="UniProtKB">
        <authorList>
            <consortium name="EnsemblPlants"/>
        </authorList>
    </citation>
    <scope>IDENTIFICATION</scope>
    <source>
        <strain evidence="29">DM1-3 516 R44</strain>
    </source>
</reference>
<keyword evidence="17" id="KW-0157">Chromophore</keyword>
<dbReference type="GO" id="GO:0009523">
    <property type="term" value="C:photosystem II"/>
    <property type="evidence" value="ECO:0007669"/>
    <property type="project" value="UniProtKB-KW"/>
</dbReference>
<evidence type="ECO:0000256" key="6">
    <source>
        <dbReference type="ARBA" id="ARBA00022531"/>
    </source>
</evidence>
<comment type="function">
    <text evidence="25">This is one of the two reaction center proteins of photosystem II.</text>
</comment>
<keyword evidence="30" id="KW-1185">Reference proteome</keyword>
<feature type="transmembrane region" description="Helical" evidence="26">
    <location>
        <begin position="141"/>
        <end position="163"/>
    </location>
</feature>
<dbReference type="PANTHER" id="PTHR33149:SF55">
    <property type="entry name" value="PHOTOSYSTEM II PROTEIN D1"/>
    <property type="match status" value="1"/>
</dbReference>
<dbReference type="GO" id="GO:0016168">
    <property type="term" value="F:chlorophyll binding"/>
    <property type="evidence" value="ECO:0007669"/>
    <property type="project" value="UniProtKB-KW"/>
</dbReference>
<evidence type="ECO:0000256" key="15">
    <source>
        <dbReference type="ARBA" id="ARBA00022989"/>
    </source>
</evidence>
<keyword evidence="21 26" id="KW-0472">Membrane</keyword>
<dbReference type="InterPro" id="IPR036854">
    <property type="entry name" value="Photo_II_D1/D2_sf"/>
</dbReference>
<evidence type="ECO:0000256" key="26">
    <source>
        <dbReference type="SAM" id="Phobius"/>
    </source>
</evidence>
<dbReference type="InterPro" id="IPR023115">
    <property type="entry name" value="TIF_IF2_dom3"/>
</dbReference>
<dbReference type="Gene3D" id="3.40.50.10050">
    <property type="entry name" value="Translation initiation factor IF- 2, domain 3"/>
    <property type="match status" value="1"/>
</dbReference>
<evidence type="ECO:0000256" key="13">
    <source>
        <dbReference type="ARBA" id="ARBA00022842"/>
    </source>
</evidence>
<keyword evidence="6" id="KW-0602">Photosynthesis</keyword>
<dbReference type="PROSITE" id="PS00244">
    <property type="entry name" value="REACTION_CENTER"/>
    <property type="match status" value="1"/>
</dbReference>
<evidence type="ECO:0000256" key="14">
    <source>
        <dbReference type="ARBA" id="ARBA00022982"/>
    </source>
</evidence>
<dbReference type="GO" id="GO:0009635">
    <property type="term" value="P:response to herbicide"/>
    <property type="evidence" value="ECO:0007669"/>
    <property type="project" value="UniProtKB-KW"/>
</dbReference>
<keyword evidence="20" id="KW-0793">Thylakoid</keyword>
<evidence type="ECO:0000256" key="17">
    <source>
        <dbReference type="ARBA" id="ARBA00022991"/>
    </source>
</evidence>
<dbReference type="STRING" id="4113.M0ZYJ3"/>
<feature type="transmembrane region" description="Helical" evidence="26">
    <location>
        <begin position="188"/>
        <end position="209"/>
    </location>
</feature>
<dbReference type="Proteomes" id="UP000011115">
    <property type="component" value="Unassembled WGS sequence"/>
</dbReference>
<keyword evidence="18" id="KW-0560">Oxidoreductase</keyword>
<feature type="domain" description="Translation initiation factor IF- 2" evidence="27">
    <location>
        <begin position="521"/>
        <end position="633"/>
    </location>
</feature>
<keyword evidence="10 26" id="KW-0812">Transmembrane</keyword>
<keyword evidence="8" id="KW-0934">Plastid</keyword>
<keyword evidence="4" id="KW-0148">Chlorophyll</keyword>
<evidence type="ECO:0000313" key="30">
    <source>
        <dbReference type="Proteomes" id="UP000011115"/>
    </source>
</evidence>
<dbReference type="HAMAP" id="MF_01379">
    <property type="entry name" value="PSII_PsbA_D1"/>
    <property type="match status" value="1"/>
</dbReference>
<comment type="similarity">
    <text evidence="2">Belongs to the reaction center PufL/M/PsbA/D family.</text>
</comment>
<accession>M0ZYJ3</accession>
<dbReference type="HOGENOM" id="CLU_357686_0_0_1"/>
<feature type="domain" description="Elongation factor Tu-type" evidence="28">
    <location>
        <begin position="654"/>
        <end position="742"/>
    </location>
</feature>
<evidence type="ECO:0000256" key="16">
    <source>
        <dbReference type="ARBA" id="ARBA00022990"/>
    </source>
</evidence>
<dbReference type="InParanoid" id="M0ZYJ3"/>
<reference evidence="30" key="1">
    <citation type="journal article" date="2011" name="Nature">
        <title>Genome sequence and analysis of the tuber crop potato.</title>
        <authorList>
            <consortium name="The Potato Genome Sequencing Consortium"/>
        </authorList>
    </citation>
    <scope>NUCLEOTIDE SEQUENCE [LARGE SCALE GENOMIC DNA]</scope>
    <source>
        <strain evidence="30">cv. DM1-3 516 R44</strain>
    </source>
</reference>
<name>M0ZYJ3_SOLTU</name>
<proteinExistence type="inferred from homology"/>
<dbReference type="InterPro" id="IPR029459">
    <property type="entry name" value="EFTU-type"/>
</dbReference>
<evidence type="ECO:0000256" key="24">
    <source>
        <dbReference type="ARBA" id="ARBA00032668"/>
    </source>
</evidence>
<evidence type="ECO:0000256" key="12">
    <source>
        <dbReference type="ARBA" id="ARBA00022837"/>
    </source>
</evidence>
<dbReference type="Gene3D" id="1.20.85.10">
    <property type="entry name" value="Photosystem II protein D1-like"/>
    <property type="match status" value="1"/>
</dbReference>
<dbReference type="Pfam" id="PF00124">
    <property type="entry name" value="Photo_RC"/>
    <property type="match status" value="1"/>
</dbReference>
<evidence type="ECO:0000256" key="5">
    <source>
        <dbReference type="ARBA" id="ARBA00022528"/>
    </source>
</evidence>
<dbReference type="FunFam" id="1.20.85.10:FF:000002">
    <property type="entry name" value="Photosystem II protein D1"/>
    <property type="match status" value="1"/>
</dbReference>
<dbReference type="GO" id="GO:0005525">
    <property type="term" value="F:GTP binding"/>
    <property type="evidence" value="ECO:0007669"/>
    <property type="project" value="UniProtKB-KW"/>
</dbReference>
<dbReference type="EnsemblPlants" id="PGSC0003DMT400010772">
    <property type="protein sequence ID" value="PGSC0003DMT400010772"/>
    <property type="gene ID" value="PGSC0003DMG400004211"/>
</dbReference>
<protein>
    <recommendedName>
        <fullName evidence="24">32 kDa thylakoid membrane protein</fullName>
    </recommendedName>
</protein>
<evidence type="ECO:0000256" key="2">
    <source>
        <dbReference type="ARBA" id="ARBA00008204"/>
    </source>
</evidence>
<dbReference type="SUPFAM" id="SSF50447">
    <property type="entry name" value="Translation proteins"/>
    <property type="match status" value="2"/>
</dbReference>
<dbReference type="Gene3D" id="2.40.30.10">
    <property type="entry name" value="Translation factors"/>
    <property type="match status" value="3"/>
</dbReference>
<dbReference type="Gramene" id="PGSC0003DMT400010772">
    <property type="protein sequence ID" value="PGSC0003DMT400010772"/>
    <property type="gene ID" value="PGSC0003DMG400004211"/>
</dbReference>
<dbReference type="SUPFAM" id="SSF81483">
    <property type="entry name" value="Bacterial photosystem II reaction centre, L and M subunits"/>
    <property type="match status" value="1"/>
</dbReference>
<keyword evidence="16" id="KW-0007">Acetylation</keyword>
<keyword evidence="5" id="KW-0150">Chloroplast</keyword>
<dbReference type="GO" id="GO:0005737">
    <property type="term" value="C:cytoplasm"/>
    <property type="evidence" value="ECO:0000318"/>
    <property type="project" value="GO_Central"/>
</dbReference>
<evidence type="ECO:0000256" key="1">
    <source>
        <dbReference type="ARBA" id="ARBA00004446"/>
    </source>
</evidence>
<keyword evidence="14" id="KW-0249">Electron transport</keyword>
<dbReference type="InterPro" id="IPR009000">
    <property type="entry name" value="Transl_B-barrel_sf"/>
</dbReference>
<keyword evidence="15 26" id="KW-1133">Transmembrane helix</keyword>
<keyword evidence="11" id="KW-0479">Metal-binding</keyword>
<dbReference type="PANTHER" id="PTHR33149">
    <property type="entry name" value="PHOTOSYSTEM II PROTEIN D1"/>
    <property type="match status" value="1"/>
</dbReference>
<dbReference type="InterPro" id="IPR055265">
    <property type="entry name" value="Photo_RC_L/M_CS"/>
</dbReference>
<organism evidence="29 30">
    <name type="scientific">Solanum tuberosum</name>
    <name type="common">Potato</name>
    <dbReference type="NCBI Taxonomy" id="4113"/>
    <lineage>
        <taxon>Eukaryota</taxon>
        <taxon>Viridiplantae</taxon>
        <taxon>Streptophyta</taxon>
        <taxon>Embryophyta</taxon>
        <taxon>Tracheophyta</taxon>
        <taxon>Spermatophyta</taxon>
        <taxon>Magnoliopsida</taxon>
        <taxon>eudicotyledons</taxon>
        <taxon>Gunneridae</taxon>
        <taxon>Pentapetalae</taxon>
        <taxon>asterids</taxon>
        <taxon>lamiids</taxon>
        <taxon>Solanales</taxon>
        <taxon>Solanaceae</taxon>
        <taxon>Solanoideae</taxon>
        <taxon>Solaneae</taxon>
        <taxon>Solanum</taxon>
    </lineage>
</organism>
<keyword evidence="19" id="KW-0408">Iron</keyword>
<evidence type="ECO:0000256" key="11">
    <source>
        <dbReference type="ARBA" id="ARBA00022723"/>
    </source>
</evidence>
<dbReference type="GO" id="GO:0016491">
    <property type="term" value="F:oxidoreductase activity"/>
    <property type="evidence" value="ECO:0007669"/>
    <property type="project" value="UniProtKB-KW"/>
</dbReference>
<dbReference type="InterPro" id="IPR055266">
    <property type="entry name" value="D1/D2"/>
</dbReference>
<keyword evidence="3" id="KW-0813">Transport</keyword>
<dbReference type="GO" id="GO:0009772">
    <property type="term" value="P:photosynthetic electron transport in photosystem II"/>
    <property type="evidence" value="ECO:0007669"/>
    <property type="project" value="InterPro"/>
</dbReference>
<evidence type="ECO:0000256" key="10">
    <source>
        <dbReference type="ARBA" id="ARBA00022692"/>
    </source>
</evidence>